<accession>Q9L3L7</accession>
<keyword evidence="1" id="KW-0614">Plasmid</keyword>
<organism evidence="1">
    <name type="scientific">Leuconostoc mesenteroides subsp. mesenteroides</name>
    <dbReference type="NCBI Taxonomy" id="33967"/>
    <lineage>
        <taxon>Bacteria</taxon>
        <taxon>Bacillati</taxon>
        <taxon>Bacillota</taxon>
        <taxon>Bacilli</taxon>
        <taxon>Lactobacillales</taxon>
        <taxon>Lactobacillaceae</taxon>
        <taxon>Leuconostoc</taxon>
    </lineage>
</organism>
<protein>
    <recommendedName>
        <fullName evidence="2">Role in replication</fullName>
    </recommendedName>
</protein>
<evidence type="ECO:0008006" key="2">
    <source>
        <dbReference type="Google" id="ProtNLM"/>
    </source>
</evidence>
<name>Q9L3L7_LEUMS</name>
<reference evidence="1" key="1">
    <citation type="journal article" date="2002" name="Appl. Environ. Microbiol.">
        <title>Identification of a replicon from pTXL1, a small cryptic plasmid from Leuconostoc mesenteroides subsp. mesenteroides Y110, and development of a food-grade vector.</title>
        <authorList>
            <person name="Biet F."/>
            <person name="Cenatiempo Y."/>
            <person name="Fremaux C."/>
        </authorList>
    </citation>
    <scope>NUCLEOTIDE SEQUENCE [LARGE SCALE GENOMIC DNA]</scope>
    <source>
        <strain evidence="1">Y110</strain>
        <plasmid evidence="1">pTXL1</plasmid>
    </source>
</reference>
<sequence length="113" mass="13170">YFNSFLERSLSVTILFQDVPVSVWEINKNTPQPDWVKNCFENNTMVWYDNRLKILVKAINPSPKRDVKLGLRDTMLGYYGGGFVMGNIGDYFDATNGRVLSKKKFYKQYVINE</sequence>
<evidence type="ECO:0000313" key="1">
    <source>
        <dbReference type="EMBL" id="CAB75884.1"/>
    </source>
</evidence>
<feature type="non-terminal residue" evidence="1">
    <location>
        <position position="1"/>
    </location>
</feature>
<geneLocation type="plasmid" evidence="1">
    <name>pTXL1</name>
</geneLocation>
<dbReference type="EMBL" id="AJ272077">
    <property type="protein sequence ID" value="CAB75884.1"/>
    <property type="molecule type" value="Genomic_DNA"/>
</dbReference>
<proteinExistence type="predicted"/>
<dbReference type="AlphaFoldDB" id="Q9L3L7"/>